<reference evidence="2" key="1">
    <citation type="submission" date="2016-07" db="EMBL/GenBank/DDBJ databases">
        <authorList>
            <person name="Florea S."/>
            <person name="Webb J.S."/>
            <person name="Jaromczyk J."/>
            <person name="Schardl C.L."/>
        </authorList>
    </citation>
    <scope>NUCLEOTIDE SEQUENCE [LARGE SCALE GENOMIC DNA]</scope>
    <source>
        <strain evidence="2">CDC-D5610</strain>
    </source>
</reference>
<dbReference type="Proteomes" id="UP000201728">
    <property type="component" value="Chromosome"/>
</dbReference>
<protein>
    <submittedName>
        <fullName evidence="1">Uncharacterized protein</fullName>
    </submittedName>
</protein>
<dbReference type="OrthoDB" id="5635789at2"/>
<dbReference type="EMBL" id="CP016397">
    <property type="protein sequence ID" value="ASQ47432.1"/>
    <property type="molecule type" value="Genomic_DNA"/>
</dbReference>
<dbReference type="AlphaFoldDB" id="A0A222P6H5"/>
<evidence type="ECO:0000313" key="1">
    <source>
        <dbReference type="EMBL" id="ASQ47432.1"/>
    </source>
</evidence>
<accession>A0A222P6H5</accession>
<evidence type="ECO:0000313" key="2">
    <source>
        <dbReference type="Proteomes" id="UP000201728"/>
    </source>
</evidence>
<keyword evidence="2" id="KW-1185">Reference proteome</keyword>
<proteinExistence type="predicted"/>
<gene>
    <name evidence="1" type="ORF">clem_14530</name>
</gene>
<dbReference type="RefSeq" id="WP_094092166.1">
    <property type="nucleotide sequence ID" value="NZ_CP016397.1"/>
</dbReference>
<organism evidence="1 2">
    <name type="scientific">Legionella clemsonensis</name>
    <dbReference type="NCBI Taxonomy" id="1867846"/>
    <lineage>
        <taxon>Bacteria</taxon>
        <taxon>Pseudomonadati</taxon>
        <taxon>Pseudomonadota</taxon>
        <taxon>Gammaproteobacteria</taxon>
        <taxon>Legionellales</taxon>
        <taxon>Legionellaceae</taxon>
        <taxon>Legionella</taxon>
    </lineage>
</organism>
<name>A0A222P6H5_9GAMM</name>
<dbReference type="KEGG" id="lcd:clem_14530"/>
<sequence length="310" mass="35042">MRTLHVFDFDETITLHHTAQNPSSYEPETNTKEGLKGHFFHNNESLFAVATFHSQPDYVLTYILPLLGKTKEDITKEEVVTGTHHQLMKVYLKDCEYPIIIGTPRLDNYKTHLIALARYGKNDLLDAIEANLPPCHEKHYYDDKEPFYNLAACKAEFHRYHANAASPTLKPFIHEKAPDALYSLRAMVNAHLADLTKQVSSPSQPGSLVHLSIFAPTADSVNTSESSLKDTIAALTDLLGFIEYKALQSKTLDVLTESSFKEILAYWEIKTEKQLAPFIAEILHQREEAAQFESTLDYESDDNNAPGVFN</sequence>